<evidence type="ECO:0000313" key="2">
    <source>
        <dbReference type="Proteomes" id="UP000283634"/>
    </source>
</evidence>
<organism evidence="1 2">
    <name type="scientific">Trypanosoma rangeli</name>
    <dbReference type="NCBI Taxonomy" id="5698"/>
    <lineage>
        <taxon>Eukaryota</taxon>
        <taxon>Discoba</taxon>
        <taxon>Euglenozoa</taxon>
        <taxon>Kinetoplastea</taxon>
        <taxon>Metakinetoplastina</taxon>
        <taxon>Trypanosomatida</taxon>
        <taxon>Trypanosomatidae</taxon>
        <taxon>Trypanosoma</taxon>
        <taxon>Herpetosoma</taxon>
    </lineage>
</organism>
<dbReference type="Proteomes" id="UP000283634">
    <property type="component" value="Unassembled WGS sequence"/>
</dbReference>
<dbReference type="AlphaFoldDB" id="A0A3S5IR08"/>
<dbReference type="RefSeq" id="XP_029237618.1">
    <property type="nucleotide sequence ID" value="XM_029382528.1"/>
</dbReference>
<protein>
    <submittedName>
        <fullName evidence="1">Uncharacterized protein</fullName>
    </submittedName>
</protein>
<reference evidence="1 2" key="1">
    <citation type="journal article" date="2018" name="BMC Genomics">
        <title>Genomic comparison of Trypanosoma conorhini and Trypanosoma rangeli to Trypanosoma cruzi strains of high and low virulence.</title>
        <authorList>
            <person name="Bradwell K.R."/>
            <person name="Koparde V.N."/>
            <person name="Matveyev A.V."/>
            <person name="Serrano M.G."/>
            <person name="Alves J.M."/>
            <person name="Parikh H."/>
            <person name="Huang B."/>
            <person name="Lee V."/>
            <person name="Espinosa-Alvarez O."/>
            <person name="Ortiz P.A."/>
            <person name="Costa-Martins A.G."/>
            <person name="Teixeira M.M."/>
            <person name="Buck G.A."/>
        </authorList>
    </citation>
    <scope>NUCLEOTIDE SEQUENCE [LARGE SCALE GENOMIC DNA]</scope>
    <source>
        <strain evidence="1 2">AM80</strain>
    </source>
</reference>
<name>A0A3S5IR08_TRYRA</name>
<accession>A0A3S5IR08</accession>
<proteinExistence type="predicted"/>
<comment type="caution">
    <text evidence="1">The sequence shown here is derived from an EMBL/GenBank/DDBJ whole genome shotgun (WGS) entry which is preliminary data.</text>
</comment>
<dbReference type="GeneID" id="40329588"/>
<keyword evidence="2" id="KW-1185">Reference proteome</keyword>
<gene>
    <name evidence="1" type="ORF">TraAM80_05655</name>
</gene>
<sequence>MRKIGGGAREEIVFCRVSTSHEEFASKRMRRETEKLALSDDHRAVRFVSLQNNHIIEYFAMRLLLNRTTIEIVIVIVRGGDLAGFIRRLTGDRLDKSLISKSSRFVPLASP</sequence>
<dbReference type="SUPFAM" id="SSF56112">
    <property type="entry name" value="Protein kinase-like (PK-like)"/>
    <property type="match status" value="1"/>
</dbReference>
<evidence type="ECO:0000313" key="1">
    <source>
        <dbReference type="EMBL" id="RNF03613.1"/>
    </source>
</evidence>
<dbReference type="InterPro" id="IPR011009">
    <property type="entry name" value="Kinase-like_dom_sf"/>
</dbReference>
<dbReference type="EMBL" id="MKGL01000189">
    <property type="protein sequence ID" value="RNF03613.1"/>
    <property type="molecule type" value="Genomic_DNA"/>
</dbReference>